<dbReference type="eggNOG" id="ENOG5031RC3">
    <property type="taxonomic scope" value="Bacteria"/>
</dbReference>
<sequence length="295" mass="33234">MKNFLVLCCFLLSSLSTALFAQIDARFGFKAGANLGTIIGPAEENDQGESLDGYSWATKVHISATVEVPINERIGLAAELGFSQRGSRYRFEADNAYLSIPELSETFEGQSRVKSVNITNGYVEIPILFYVRPIKDKLQLDFGPSFSFLVSSRGLGILKYGDLSEDAVLGDDFVEINLDHSYLTDAAGELNSDFTRTGQLDQRSITYPADLGGYYFFDEKDGPAYRYFDMGLNFGASYYFTKGLRMGARAYYGLLDITNNNYDIEQQRLDDNRNFILRDDFDRNFSLQFFVGLQF</sequence>
<proteinExistence type="predicted"/>
<keyword evidence="1" id="KW-0732">Signal</keyword>
<feature type="chain" id="PRO_5003604112" description="Outer membrane protein beta-barrel domain-containing protein" evidence="1">
    <location>
        <begin position="22"/>
        <end position="295"/>
    </location>
</feature>
<dbReference type="STRING" id="984262.SGRA_2561"/>
<dbReference type="HOGENOM" id="CLU_942989_0_0_10"/>
<dbReference type="KEGG" id="sgn:SGRA_2561"/>
<protein>
    <recommendedName>
        <fullName evidence="2">Outer membrane protein beta-barrel domain-containing protein</fullName>
    </recommendedName>
</protein>
<feature type="signal peptide" evidence="1">
    <location>
        <begin position="1"/>
        <end position="21"/>
    </location>
</feature>
<accession>H6L6P3</accession>
<evidence type="ECO:0000313" key="3">
    <source>
        <dbReference type="EMBL" id="AFC25289.1"/>
    </source>
</evidence>
<dbReference type="OrthoDB" id="947434at2"/>
<evidence type="ECO:0000256" key="1">
    <source>
        <dbReference type="SAM" id="SignalP"/>
    </source>
</evidence>
<name>H6L6P3_SAPGL</name>
<organism evidence="3 4">
    <name type="scientific">Saprospira grandis (strain Lewin)</name>
    <dbReference type="NCBI Taxonomy" id="984262"/>
    <lineage>
        <taxon>Bacteria</taxon>
        <taxon>Pseudomonadati</taxon>
        <taxon>Bacteroidota</taxon>
        <taxon>Saprospiria</taxon>
        <taxon>Saprospirales</taxon>
        <taxon>Saprospiraceae</taxon>
        <taxon>Saprospira</taxon>
    </lineage>
</organism>
<dbReference type="AlphaFoldDB" id="H6L6P3"/>
<gene>
    <name evidence="3" type="ordered locus">SGRA_2561</name>
</gene>
<evidence type="ECO:0000313" key="4">
    <source>
        <dbReference type="Proteomes" id="UP000007519"/>
    </source>
</evidence>
<dbReference type="InterPro" id="IPR025665">
    <property type="entry name" value="Beta-barrel_OMP_2"/>
</dbReference>
<keyword evidence="4" id="KW-1185">Reference proteome</keyword>
<feature type="domain" description="Outer membrane protein beta-barrel" evidence="2">
    <location>
        <begin position="20"/>
        <end position="258"/>
    </location>
</feature>
<dbReference type="Pfam" id="PF13568">
    <property type="entry name" value="OMP_b-brl_2"/>
    <property type="match status" value="1"/>
</dbReference>
<dbReference type="RefSeq" id="WP_015692901.1">
    <property type="nucleotide sequence ID" value="NC_016940.1"/>
</dbReference>
<reference evidence="3 4" key="1">
    <citation type="journal article" date="2012" name="Stand. Genomic Sci.">
        <title>Complete genome sequencing and analysis of Saprospira grandis str. Lewin, a predatory marine bacterium.</title>
        <authorList>
            <person name="Saw J.H."/>
            <person name="Yuryev A."/>
            <person name="Kanbe M."/>
            <person name="Hou S."/>
            <person name="Young A.G."/>
            <person name="Aizawa S."/>
            <person name="Alam M."/>
        </authorList>
    </citation>
    <scope>NUCLEOTIDE SEQUENCE [LARGE SCALE GENOMIC DNA]</scope>
    <source>
        <strain evidence="3 4">Lewin</strain>
    </source>
</reference>
<evidence type="ECO:0000259" key="2">
    <source>
        <dbReference type="Pfam" id="PF13568"/>
    </source>
</evidence>
<dbReference type="EMBL" id="CP002831">
    <property type="protein sequence ID" value="AFC25289.1"/>
    <property type="molecule type" value="Genomic_DNA"/>
</dbReference>
<dbReference type="Proteomes" id="UP000007519">
    <property type="component" value="Chromosome"/>
</dbReference>